<feature type="transmembrane region" description="Helical" evidence="1">
    <location>
        <begin position="19"/>
        <end position="41"/>
    </location>
</feature>
<evidence type="ECO:0000256" key="1">
    <source>
        <dbReference type="SAM" id="Phobius"/>
    </source>
</evidence>
<dbReference type="InterPro" id="IPR036770">
    <property type="entry name" value="Ankyrin_rpt-contain_sf"/>
</dbReference>
<dbReference type="EMBL" id="LAZR01036202">
    <property type="protein sequence ID" value="KKL25474.1"/>
    <property type="molecule type" value="Genomic_DNA"/>
</dbReference>
<keyword evidence="1" id="KW-0472">Membrane</keyword>
<dbReference type="CDD" id="cd09917">
    <property type="entry name" value="F-box_SF"/>
    <property type="match status" value="1"/>
</dbReference>
<name>A0A0F9BU98_9ZZZZ</name>
<protein>
    <submittedName>
        <fullName evidence="2">Uncharacterized protein</fullName>
    </submittedName>
</protein>
<gene>
    <name evidence="2" type="ORF">LCGC14_2404940</name>
</gene>
<reference evidence="2" key="1">
    <citation type="journal article" date="2015" name="Nature">
        <title>Complex archaea that bridge the gap between prokaryotes and eukaryotes.</title>
        <authorList>
            <person name="Spang A."/>
            <person name="Saw J.H."/>
            <person name="Jorgensen S.L."/>
            <person name="Zaremba-Niedzwiedzka K."/>
            <person name="Martijn J."/>
            <person name="Lind A.E."/>
            <person name="van Eijk R."/>
            <person name="Schleper C."/>
            <person name="Guy L."/>
            <person name="Ettema T.J."/>
        </authorList>
    </citation>
    <scope>NUCLEOTIDE SEQUENCE</scope>
</reference>
<dbReference type="Gene3D" id="1.25.40.20">
    <property type="entry name" value="Ankyrin repeat-containing domain"/>
    <property type="match status" value="1"/>
</dbReference>
<feature type="transmembrane region" description="Helical" evidence="1">
    <location>
        <begin position="53"/>
        <end position="73"/>
    </location>
</feature>
<proteinExistence type="predicted"/>
<accession>A0A0F9BU98</accession>
<keyword evidence="1" id="KW-0812">Transmembrane</keyword>
<organism evidence="2">
    <name type="scientific">marine sediment metagenome</name>
    <dbReference type="NCBI Taxonomy" id="412755"/>
    <lineage>
        <taxon>unclassified sequences</taxon>
        <taxon>metagenomes</taxon>
        <taxon>ecological metagenomes</taxon>
    </lineage>
</organism>
<keyword evidence="1" id="KW-1133">Transmembrane helix</keyword>
<comment type="caution">
    <text evidence="2">The sequence shown here is derived from an EMBL/GenBank/DDBJ whole genome shotgun (WGS) entry which is preliminary data.</text>
</comment>
<feature type="non-terminal residue" evidence="2">
    <location>
        <position position="1"/>
    </location>
</feature>
<dbReference type="AlphaFoldDB" id="A0A0F9BU98"/>
<sequence>IGQWSEIWVRLKDGSRKRVYLVCTAAGNQSCWLLCSIVSLMEPSNFATCWQPTAIAIIGASAAFIVALSVGMHRAVLHSRAKRTIANIEDLPNKLLVCVAEYVANDDVKSRCAFARTSRRFRCAVNTVFDRRPAFLDACRRGCVGVVQGMLADPGAWLRPIGFLAFTAAIETERTDVVRVLLADSRIDPSGSNNAAIRDVSAKGATDIVRLLLDHHCVDPTVDNNEAIMRAGKNGHTGVVRLLLRDGRVHGQAGSFAKRVLEASIKNSHWGVAALLEEHLPPQLRGDHQLVWRWKSQLLDRHVDLLHSTLKVYGRDARRVFGERSERMMALNVVIAVLNDKITSTNPNLSIGAMARAFVDNCECQNEQAICDLVAEKGFSDSENFTADERRALKAAFAASS</sequence>
<evidence type="ECO:0000313" key="2">
    <source>
        <dbReference type="EMBL" id="KKL25474.1"/>
    </source>
</evidence>
<dbReference type="SUPFAM" id="SSF48403">
    <property type="entry name" value="Ankyrin repeat"/>
    <property type="match status" value="1"/>
</dbReference>